<feature type="region of interest" description="Disordered" evidence="1">
    <location>
        <begin position="44"/>
        <end position="102"/>
    </location>
</feature>
<evidence type="ECO:0000313" key="3">
    <source>
        <dbReference type="Proteomes" id="UP001497497"/>
    </source>
</evidence>
<evidence type="ECO:0000256" key="1">
    <source>
        <dbReference type="SAM" id="MobiDB-lite"/>
    </source>
</evidence>
<sequence>LKPDKAQKVKSIPPLTIPKANFVSTTLKLQRSPGSTDHYIFAPLSHYSSTGHHNGEHRHKTKEKQNGSRTPTSPPTSNKDSVFVGERQRVPTIKISDINRNP</sequence>
<evidence type="ECO:0000313" key="2">
    <source>
        <dbReference type="EMBL" id="CAL1528777.1"/>
    </source>
</evidence>
<feature type="compositionally biased region" description="Polar residues" evidence="1">
    <location>
        <begin position="67"/>
        <end position="80"/>
    </location>
</feature>
<protein>
    <submittedName>
        <fullName evidence="2">Uncharacterized protein</fullName>
    </submittedName>
</protein>
<keyword evidence="3" id="KW-1185">Reference proteome</keyword>
<dbReference type="AlphaFoldDB" id="A0AAV2H524"/>
<gene>
    <name evidence="2" type="ORF">GSLYS_00002947001</name>
</gene>
<comment type="caution">
    <text evidence="2">The sequence shown here is derived from an EMBL/GenBank/DDBJ whole genome shotgun (WGS) entry which is preliminary data.</text>
</comment>
<feature type="non-terminal residue" evidence="2">
    <location>
        <position position="102"/>
    </location>
</feature>
<feature type="non-terminal residue" evidence="2">
    <location>
        <position position="1"/>
    </location>
</feature>
<proteinExistence type="predicted"/>
<accession>A0AAV2H524</accession>
<dbReference type="EMBL" id="CAXITT010000038">
    <property type="protein sequence ID" value="CAL1528777.1"/>
    <property type="molecule type" value="Genomic_DNA"/>
</dbReference>
<reference evidence="2 3" key="1">
    <citation type="submission" date="2024-04" db="EMBL/GenBank/DDBJ databases">
        <authorList>
            <consortium name="Genoscope - CEA"/>
            <person name="William W."/>
        </authorList>
    </citation>
    <scope>NUCLEOTIDE SEQUENCE [LARGE SCALE GENOMIC DNA]</scope>
</reference>
<dbReference type="Proteomes" id="UP001497497">
    <property type="component" value="Unassembled WGS sequence"/>
</dbReference>
<organism evidence="2 3">
    <name type="scientific">Lymnaea stagnalis</name>
    <name type="common">Great pond snail</name>
    <name type="synonym">Helix stagnalis</name>
    <dbReference type="NCBI Taxonomy" id="6523"/>
    <lineage>
        <taxon>Eukaryota</taxon>
        <taxon>Metazoa</taxon>
        <taxon>Spiralia</taxon>
        <taxon>Lophotrochozoa</taxon>
        <taxon>Mollusca</taxon>
        <taxon>Gastropoda</taxon>
        <taxon>Heterobranchia</taxon>
        <taxon>Euthyneura</taxon>
        <taxon>Panpulmonata</taxon>
        <taxon>Hygrophila</taxon>
        <taxon>Lymnaeoidea</taxon>
        <taxon>Lymnaeidae</taxon>
        <taxon>Lymnaea</taxon>
    </lineage>
</organism>
<name>A0AAV2H524_LYMST</name>